<gene>
    <name evidence="10" type="primary">fluC</name>
    <name evidence="10" type="synonym">crcB</name>
    <name evidence="11" type="ORF">CYJ76_07980</name>
</gene>
<protein>
    <recommendedName>
        <fullName evidence="10">Fluoride-specific ion channel FluC</fullName>
    </recommendedName>
</protein>
<evidence type="ECO:0000256" key="3">
    <source>
        <dbReference type="ARBA" id="ARBA00022692"/>
    </source>
</evidence>
<keyword evidence="10" id="KW-0406">Ion transport</keyword>
<keyword evidence="10" id="KW-0813">Transport</keyword>
<organism evidence="11 12">
    <name type="scientific">Kytococcus schroeteri</name>
    <dbReference type="NCBI Taxonomy" id="138300"/>
    <lineage>
        <taxon>Bacteria</taxon>
        <taxon>Bacillati</taxon>
        <taxon>Actinomycetota</taxon>
        <taxon>Actinomycetes</taxon>
        <taxon>Micrococcales</taxon>
        <taxon>Kytococcaceae</taxon>
        <taxon>Kytococcus</taxon>
    </lineage>
</organism>
<dbReference type="RefSeq" id="WP_101849784.1">
    <property type="nucleotide sequence ID" value="NZ_JBHLVH010000006.1"/>
</dbReference>
<comment type="similarity">
    <text evidence="7 10">Belongs to the fluoride channel Fluc/FEX (TC 1.A.43) family.</text>
</comment>
<keyword evidence="5 10" id="KW-0472">Membrane</keyword>
<evidence type="ECO:0000256" key="1">
    <source>
        <dbReference type="ARBA" id="ARBA00004651"/>
    </source>
</evidence>
<dbReference type="EMBL" id="PKIZ01000014">
    <property type="protein sequence ID" value="PKZ41351.1"/>
    <property type="molecule type" value="Genomic_DNA"/>
</dbReference>
<keyword evidence="6 10" id="KW-0407">Ion channel</keyword>
<evidence type="ECO:0000256" key="8">
    <source>
        <dbReference type="ARBA" id="ARBA00035585"/>
    </source>
</evidence>
<dbReference type="Pfam" id="PF02537">
    <property type="entry name" value="CRCB"/>
    <property type="match status" value="1"/>
</dbReference>
<evidence type="ECO:0000313" key="11">
    <source>
        <dbReference type="EMBL" id="PKZ41351.1"/>
    </source>
</evidence>
<feature type="transmembrane region" description="Helical" evidence="10">
    <location>
        <begin position="7"/>
        <end position="24"/>
    </location>
</feature>
<proteinExistence type="inferred from homology"/>
<name>A0A2I1P9T0_9MICO</name>
<comment type="caution">
    <text evidence="11">The sequence shown here is derived from an EMBL/GenBank/DDBJ whole genome shotgun (WGS) entry which is preliminary data.</text>
</comment>
<comment type="activity regulation">
    <text evidence="10">Na(+) is not transported, but it plays an essential structural role and its presence is essential for fluoride channel function.</text>
</comment>
<comment type="function">
    <text evidence="9 10">Fluoride-specific ion channel. Important for reducing fluoride concentration in the cell, thus reducing its toxicity.</text>
</comment>
<evidence type="ECO:0000256" key="4">
    <source>
        <dbReference type="ARBA" id="ARBA00022989"/>
    </source>
</evidence>
<evidence type="ECO:0000256" key="5">
    <source>
        <dbReference type="ARBA" id="ARBA00023136"/>
    </source>
</evidence>
<keyword evidence="12" id="KW-1185">Reference proteome</keyword>
<dbReference type="HAMAP" id="MF_00454">
    <property type="entry name" value="FluC"/>
    <property type="match status" value="1"/>
</dbReference>
<evidence type="ECO:0000256" key="7">
    <source>
        <dbReference type="ARBA" id="ARBA00035120"/>
    </source>
</evidence>
<keyword evidence="4 10" id="KW-1133">Transmembrane helix</keyword>
<keyword evidence="10" id="KW-0479">Metal-binding</keyword>
<evidence type="ECO:0000256" key="6">
    <source>
        <dbReference type="ARBA" id="ARBA00023303"/>
    </source>
</evidence>
<sequence length="128" mass="12916">MTGWRPWALVVLGGAVGSVARVLLSEAWGSAVGVLVVNLVGAFLLGLADAVWSGRRPGLLVLVGTGALGGFTTVSGWALLMAGSWAWFWAGPLLLAVGVLLAWAGVRVGRVVRGQDGVGAVGGEAAVR</sequence>
<dbReference type="GO" id="GO:0046872">
    <property type="term" value="F:metal ion binding"/>
    <property type="evidence" value="ECO:0007669"/>
    <property type="project" value="UniProtKB-KW"/>
</dbReference>
<feature type="transmembrane region" description="Helical" evidence="10">
    <location>
        <begin position="30"/>
        <end position="52"/>
    </location>
</feature>
<dbReference type="AlphaFoldDB" id="A0A2I1P9T0"/>
<keyword evidence="10" id="KW-0915">Sodium</keyword>
<keyword evidence="2 10" id="KW-1003">Cell membrane</keyword>
<feature type="transmembrane region" description="Helical" evidence="10">
    <location>
        <begin position="86"/>
        <end position="106"/>
    </location>
</feature>
<dbReference type="GO" id="GO:0140114">
    <property type="term" value="P:cellular detoxification of fluoride"/>
    <property type="evidence" value="ECO:0007669"/>
    <property type="project" value="UniProtKB-UniRule"/>
</dbReference>
<dbReference type="Proteomes" id="UP000234206">
    <property type="component" value="Unassembled WGS sequence"/>
</dbReference>
<evidence type="ECO:0000256" key="10">
    <source>
        <dbReference type="HAMAP-Rule" id="MF_00454"/>
    </source>
</evidence>
<evidence type="ECO:0000256" key="9">
    <source>
        <dbReference type="ARBA" id="ARBA00049940"/>
    </source>
</evidence>
<reference evidence="11 12" key="1">
    <citation type="submission" date="2017-12" db="EMBL/GenBank/DDBJ databases">
        <title>Phylogenetic diversity of female urinary microbiome.</title>
        <authorList>
            <person name="Thomas-White K."/>
            <person name="Wolfe A.J."/>
        </authorList>
    </citation>
    <scope>NUCLEOTIDE SEQUENCE [LARGE SCALE GENOMIC DNA]</scope>
    <source>
        <strain evidence="11 12">UMB1298</strain>
    </source>
</reference>
<dbReference type="GO" id="GO:0062054">
    <property type="term" value="F:fluoride channel activity"/>
    <property type="evidence" value="ECO:0007669"/>
    <property type="project" value="UniProtKB-UniRule"/>
</dbReference>
<comment type="subcellular location">
    <subcellularLocation>
        <location evidence="1 10">Cell membrane</location>
        <topology evidence="1 10">Multi-pass membrane protein</topology>
    </subcellularLocation>
</comment>
<feature type="binding site" evidence="10">
    <location>
        <position position="72"/>
    </location>
    <ligand>
        <name>Na(+)</name>
        <dbReference type="ChEBI" id="CHEBI:29101"/>
        <note>structural</note>
    </ligand>
</feature>
<comment type="catalytic activity">
    <reaction evidence="8">
        <text>fluoride(in) = fluoride(out)</text>
        <dbReference type="Rhea" id="RHEA:76159"/>
        <dbReference type="ChEBI" id="CHEBI:17051"/>
    </reaction>
    <physiologicalReaction direction="left-to-right" evidence="8">
        <dbReference type="Rhea" id="RHEA:76160"/>
    </physiologicalReaction>
</comment>
<feature type="binding site" evidence="10">
    <location>
        <position position="69"/>
    </location>
    <ligand>
        <name>Na(+)</name>
        <dbReference type="ChEBI" id="CHEBI:29101"/>
        <note>structural</note>
    </ligand>
</feature>
<dbReference type="InterPro" id="IPR003691">
    <property type="entry name" value="FluC"/>
</dbReference>
<feature type="transmembrane region" description="Helical" evidence="10">
    <location>
        <begin position="59"/>
        <end position="80"/>
    </location>
</feature>
<dbReference type="GO" id="GO:0005886">
    <property type="term" value="C:plasma membrane"/>
    <property type="evidence" value="ECO:0007669"/>
    <property type="project" value="UniProtKB-SubCell"/>
</dbReference>
<accession>A0A2I1P9T0</accession>
<evidence type="ECO:0000256" key="2">
    <source>
        <dbReference type="ARBA" id="ARBA00022475"/>
    </source>
</evidence>
<keyword evidence="3 10" id="KW-0812">Transmembrane</keyword>
<evidence type="ECO:0000313" key="12">
    <source>
        <dbReference type="Proteomes" id="UP000234206"/>
    </source>
</evidence>